<keyword evidence="10 13" id="KW-0143">Chaperone</keyword>
<evidence type="ECO:0000256" key="4">
    <source>
        <dbReference type="ARBA" id="ARBA00022448"/>
    </source>
</evidence>
<accession>A0A2Z4FHH5</accession>
<dbReference type="NCBIfam" id="TIGR03593">
    <property type="entry name" value="yidC_nterm"/>
    <property type="match status" value="1"/>
</dbReference>
<dbReference type="Pfam" id="PF14849">
    <property type="entry name" value="YidC_periplas"/>
    <property type="match status" value="1"/>
</dbReference>
<dbReference type="GO" id="GO:0005886">
    <property type="term" value="C:plasma membrane"/>
    <property type="evidence" value="ECO:0007669"/>
    <property type="project" value="UniProtKB-SubCell"/>
</dbReference>
<comment type="similarity">
    <text evidence="2 13">Belongs to the OXA1/ALB3/YidC family. Type 1 subfamily.</text>
</comment>
<dbReference type="CDD" id="cd19961">
    <property type="entry name" value="EcYidC-like_peri"/>
    <property type="match status" value="1"/>
</dbReference>
<keyword evidence="7 13" id="KW-0653">Protein transport</keyword>
<dbReference type="GO" id="GO:0051205">
    <property type="term" value="P:protein insertion into membrane"/>
    <property type="evidence" value="ECO:0007669"/>
    <property type="project" value="TreeGrafter"/>
</dbReference>
<dbReference type="NCBIfam" id="TIGR03592">
    <property type="entry name" value="yidC_oxa1_cterm"/>
    <property type="match status" value="1"/>
</dbReference>
<evidence type="ECO:0000256" key="13">
    <source>
        <dbReference type="HAMAP-Rule" id="MF_01810"/>
    </source>
</evidence>
<dbReference type="RefSeq" id="WP_111331749.1">
    <property type="nucleotide sequence ID" value="NZ_CP030032.1"/>
</dbReference>
<dbReference type="InterPro" id="IPR028053">
    <property type="entry name" value="Membr_insert_YidC_N"/>
</dbReference>
<dbReference type="Pfam" id="PF02096">
    <property type="entry name" value="60KD_IMP"/>
    <property type="match status" value="1"/>
</dbReference>
<keyword evidence="8 13" id="KW-1133">Transmembrane helix</keyword>
<dbReference type="InterPro" id="IPR001708">
    <property type="entry name" value="YidC/ALB3/OXA1/COX18"/>
</dbReference>
<dbReference type="Proteomes" id="UP000249799">
    <property type="component" value="Chromosome"/>
</dbReference>
<evidence type="ECO:0000256" key="6">
    <source>
        <dbReference type="ARBA" id="ARBA00022692"/>
    </source>
</evidence>
<gene>
    <name evidence="13" type="primary">yidC</name>
    <name evidence="14" type="ORF">DN745_02165</name>
</gene>
<dbReference type="InterPro" id="IPR028055">
    <property type="entry name" value="YidC/Oxa/ALB_C"/>
</dbReference>
<keyword evidence="4 13" id="KW-0813">Transport</keyword>
<evidence type="ECO:0000256" key="3">
    <source>
        <dbReference type="ARBA" id="ARBA00015325"/>
    </source>
</evidence>
<proteinExistence type="inferred from homology"/>
<evidence type="ECO:0000256" key="9">
    <source>
        <dbReference type="ARBA" id="ARBA00023136"/>
    </source>
</evidence>
<dbReference type="EMBL" id="CP030032">
    <property type="protein sequence ID" value="AWV88205.1"/>
    <property type="molecule type" value="Genomic_DNA"/>
</dbReference>
<sequence length="574" mass="63947">MQNTVDRKRFFLAMMISGAILLLWQIFLAPEPPVSKNKQTAENQVEAGQEGAAIKSADPADKAAPKKVAAADSEVVDDQAPVQARDIPTREDVLGGEHLKVGVTNKEAVVTSVRILKPSQYAGTGPEDKPGDLVGFPEGAPQYPFGISFLGKGVELPDSTVFEVVESASEKSTEGVYSKIVYRHEDPRGRFTIDKSYTVDSKLPYIVNMDVAITNTSSQGRLDDTMALDILRWNDPDAESSFLDFQPIQTEGVCKTTDDIERETYSTLNKDGPVAFGEFQTIWGGVDTRYFMLAAIPGEMVDNCEFSVVHKDYVRTRLTGAPFSVEPGKTVTFSNQLFMGPKDVDVLGEVRPDLTESVDYGIFAFVARPMRWSLNQLFGLVGNWGLAIILLTFIIRALLWPVNMKAYSSMERMKAVQPLLAEIKEKYKDDKQRQTEETMKAFKKHNVSPAGGCLPMILQMPVLYGLYVCIYNSVDLYNANFVLWYTDLASPDPYYALPILMGVAMFFQQRLSSVDTSNKQAAMMMKIMPVMFTAFMLFLPSGLVLYYALSLLIGVAQQYFIRKKFEGEPELTLD</sequence>
<dbReference type="HAMAP" id="MF_01810">
    <property type="entry name" value="YidC_type1"/>
    <property type="match status" value="1"/>
</dbReference>
<dbReference type="PRINTS" id="PR00701">
    <property type="entry name" value="60KDINNERMP"/>
</dbReference>
<evidence type="ECO:0000256" key="5">
    <source>
        <dbReference type="ARBA" id="ARBA00022475"/>
    </source>
</evidence>
<comment type="subunit">
    <text evidence="13">Interacts with the Sec translocase complex via SecD. Specifically interacts with transmembrane segments of nascent integral membrane proteins during membrane integration.</text>
</comment>
<dbReference type="Gene3D" id="2.70.98.90">
    <property type="match status" value="1"/>
</dbReference>
<dbReference type="GO" id="GO:0032977">
    <property type="term" value="F:membrane insertase activity"/>
    <property type="evidence" value="ECO:0007669"/>
    <property type="project" value="InterPro"/>
</dbReference>
<dbReference type="OrthoDB" id="9780552at2"/>
<feature type="transmembrane region" description="Helical" evidence="13">
    <location>
        <begin position="532"/>
        <end position="556"/>
    </location>
</feature>
<dbReference type="InterPro" id="IPR047196">
    <property type="entry name" value="YidC_ALB_C"/>
</dbReference>
<keyword evidence="9 13" id="KW-0472">Membrane</keyword>
<evidence type="ECO:0000256" key="10">
    <source>
        <dbReference type="ARBA" id="ARBA00023186"/>
    </source>
</evidence>
<evidence type="ECO:0000256" key="8">
    <source>
        <dbReference type="ARBA" id="ARBA00022989"/>
    </source>
</evidence>
<dbReference type="AlphaFoldDB" id="A0A2Z4FHH5"/>
<dbReference type="PANTHER" id="PTHR12428:SF65">
    <property type="entry name" value="CYTOCHROME C OXIDASE ASSEMBLY PROTEIN COX18, MITOCHONDRIAL"/>
    <property type="match status" value="1"/>
</dbReference>
<organism evidence="14 15">
    <name type="scientific">Bradymonas sediminis</name>
    <dbReference type="NCBI Taxonomy" id="1548548"/>
    <lineage>
        <taxon>Bacteria</taxon>
        <taxon>Deltaproteobacteria</taxon>
        <taxon>Bradymonadales</taxon>
        <taxon>Bradymonadaceae</taxon>
        <taxon>Bradymonas</taxon>
    </lineage>
</organism>
<name>A0A2Z4FHH5_9DELT</name>
<comment type="caution">
    <text evidence="13">Lacks conserved residue(s) required for the propagation of feature annotation.</text>
</comment>
<feature type="transmembrane region" description="Helical" evidence="13">
    <location>
        <begin position="377"/>
        <end position="399"/>
    </location>
</feature>
<dbReference type="CDD" id="cd20070">
    <property type="entry name" value="5TM_YidC_Alb3"/>
    <property type="match status" value="1"/>
</dbReference>
<comment type="function">
    <text evidence="13">Required for the insertion and/or proper folding and/or complex formation of integral membrane proteins into the membrane. Involved in integration of membrane proteins that insert both dependently and independently of the Sec translocase complex, as well as at least some lipoproteins. Aids folding of multispanning membrane proteins.</text>
</comment>
<dbReference type="PANTHER" id="PTHR12428">
    <property type="entry name" value="OXA1"/>
    <property type="match status" value="1"/>
</dbReference>
<protein>
    <recommendedName>
        <fullName evidence="3 13">Membrane protein insertase YidC</fullName>
    </recommendedName>
    <alternativeName>
        <fullName evidence="12 13">Foldase YidC</fullName>
    </alternativeName>
    <alternativeName>
        <fullName evidence="13">Membrane protein YidC</fullName>
    </alternativeName>
    <alternativeName>
        <fullName evidence="11 13">membrane integrase YidC</fullName>
    </alternativeName>
</protein>
<keyword evidence="6 13" id="KW-0812">Transmembrane</keyword>
<evidence type="ECO:0000256" key="12">
    <source>
        <dbReference type="ARBA" id="ARBA00033342"/>
    </source>
</evidence>
<reference evidence="14 15" key="1">
    <citation type="submission" date="2018-06" db="EMBL/GenBank/DDBJ databases">
        <title>Lujinxingia sediminis gen. nov. sp. nov., a new facultative anaerobic member of the class Deltaproteobacteria, and proposal of Lujinxingaceae fam. nov.</title>
        <authorList>
            <person name="Guo L.-Y."/>
            <person name="Li C.-M."/>
            <person name="Wang S."/>
            <person name="Du Z.-J."/>
        </authorList>
    </citation>
    <scope>NUCLEOTIDE SEQUENCE [LARGE SCALE GENOMIC DNA]</scope>
    <source>
        <strain evidence="14 15">FA350</strain>
    </source>
</reference>
<keyword evidence="15" id="KW-1185">Reference proteome</keyword>
<comment type="subcellular location">
    <subcellularLocation>
        <location evidence="1">Cell inner membrane</location>
        <topology evidence="1">Multi-pass membrane protein</topology>
    </subcellularLocation>
    <subcellularLocation>
        <location evidence="13">Cell membrane</location>
        <topology evidence="13">Multi-pass membrane protein</topology>
    </subcellularLocation>
</comment>
<dbReference type="InterPro" id="IPR038221">
    <property type="entry name" value="YidC_periplasmic_sf"/>
</dbReference>
<dbReference type="KEGG" id="bsed:DN745_02165"/>
<evidence type="ECO:0000256" key="7">
    <source>
        <dbReference type="ARBA" id="ARBA00022927"/>
    </source>
</evidence>
<feature type="transmembrane region" description="Helical" evidence="13">
    <location>
        <begin position="453"/>
        <end position="474"/>
    </location>
</feature>
<evidence type="ECO:0000256" key="1">
    <source>
        <dbReference type="ARBA" id="ARBA00004429"/>
    </source>
</evidence>
<dbReference type="GO" id="GO:0015031">
    <property type="term" value="P:protein transport"/>
    <property type="evidence" value="ECO:0007669"/>
    <property type="project" value="UniProtKB-KW"/>
</dbReference>
<evidence type="ECO:0000313" key="15">
    <source>
        <dbReference type="Proteomes" id="UP000249799"/>
    </source>
</evidence>
<dbReference type="PRINTS" id="PR01900">
    <property type="entry name" value="YIDCPROTEIN"/>
</dbReference>
<keyword evidence="5 13" id="KW-1003">Cell membrane</keyword>
<evidence type="ECO:0000256" key="11">
    <source>
        <dbReference type="ARBA" id="ARBA00033245"/>
    </source>
</evidence>
<evidence type="ECO:0000313" key="14">
    <source>
        <dbReference type="EMBL" id="AWV88205.1"/>
    </source>
</evidence>
<dbReference type="InterPro" id="IPR019998">
    <property type="entry name" value="Membr_insert_YidC"/>
</dbReference>
<evidence type="ECO:0000256" key="2">
    <source>
        <dbReference type="ARBA" id="ARBA00010527"/>
    </source>
</evidence>